<dbReference type="Pfam" id="PF05935">
    <property type="entry name" value="Arylsulfotrans"/>
    <property type="match status" value="1"/>
</dbReference>
<keyword evidence="1" id="KW-0472">Membrane</keyword>
<feature type="transmembrane region" description="Helical" evidence="1">
    <location>
        <begin position="435"/>
        <end position="457"/>
    </location>
</feature>
<dbReference type="SUPFAM" id="SSF63829">
    <property type="entry name" value="Calcium-dependent phosphotriesterase"/>
    <property type="match status" value="1"/>
</dbReference>
<dbReference type="RefSeq" id="WP_198060649.1">
    <property type="nucleotide sequence ID" value="NZ_CP065856.1"/>
</dbReference>
<keyword evidence="3" id="KW-1185">Reference proteome</keyword>
<keyword evidence="1" id="KW-1133">Transmembrane helix</keyword>
<dbReference type="OrthoDB" id="306371at2157"/>
<dbReference type="InterPro" id="IPR010262">
    <property type="entry name" value="Arylsulfotransferase_bact"/>
</dbReference>
<keyword evidence="1" id="KW-0812">Transmembrane</keyword>
<name>A0A7T3KU89_9EURY</name>
<evidence type="ECO:0000256" key="1">
    <source>
        <dbReference type="SAM" id="Phobius"/>
    </source>
</evidence>
<dbReference type="GeneID" id="60589592"/>
<dbReference type="KEGG" id="hlt:I7X12_13825"/>
<evidence type="ECO:0000313" key="2">
    <source>
        <dbReference type="EMBL" id="QPV61824.1"/>
    </source>
</evidence>
<sequence>MDLDTPELTRPLVARLCVVALVAILLIPSGVSALTHEPVELQRGAIDEPANGTTVIAVQGFKGRGQNSSKKPARLVGVGPEGDLEWNYQPQDDVTWFYDVDPIDDGTLLVTGVTRDGTTVFKYDPATNSRVWTERLDADDTHDVDLIDGDELLVANMRNYNETTGTNDDRIFVYNRTTDETVWEYRFERIYDRGDASGGSGSYTGDWTHVNDVDKLDDGRYMASPRNMDEVVVINRSTKEVDLSLGTPGNHSVVYEQHNPDYIESEDGSPTILVADSENDRVVEYEHTGGEGRNATWERTWNLGADGNLNWPRDADRLPNGNTLVTDSLNHRVMEVTPEGEVVWEYYAPWGTYEAERVNLGDEPGGPTIADQNASGAYGLNGSAALTPGATERATFASWLHSTFAGTPISSQVDWFAERWAHVAPWVRPVWMNPWAFVAFLGAAVVTLGWAGGEAVYHRRWIAGRLRAGYDRVRPSGGGSTRSDD</sequence>
<dbReference type="AlphaFoldDB" id="A0A7T3KU89"/>
<dbReference type="PANTHER" id="PTHR35340:SF5">
    <property type="entry name" value="ASST-DOMAIN-CONTAINING PROTEIN"/>
    <property type="match status" value="1"/>
</dbReference>
<evidence type="ECO:0000313" key="3">
    <source>
        <dbReference type="Proteomes" id="UP000595001"/>
    </source>
</evidence>
<proteinExistence type="predicted"/>
<protein>
    <submittedName>
        <fullName evidence="2">Aryl-sulfate sulfotransferase</fullName>
    </submittedName>
</protein>
<accession>A0A7T3KU89</accession>
<dbReference type="EMBL" id="CP065856">
    <property type="protein sequence ID" value="QPV61824.1"/>
    <property type="molecule type" value="Genomic_DNA"/>
</dbReference>
<reference evidence="2 3" key="1">
    <citation type="submission" date="2020-12" db="EMBL/GenBank/DDBJ databases">
        <title>Halosimplex halophilum sp. nov. and Halosimplex salinum sp. nov., two new members of the genus Halosimplex.</title>
        <authorList>
            <person name="Cui H.L."/>
        </authorList>
    </citation>
    <scope>NUCLEOTIDE SEQUENCE [LARGE SCALE GENOMIC DNA]</scope>
    <source>
        <strain evidence="2 3">YGH94</strain>
    </source>
</reference>
<dbReference type="Gene3D" id="2.120.10.30">
    <property type="entry name" value="TolB, C-terminal domain"/>
    <property type="match status" value="1"/>
</dbReference>
<dbReference type="Proteomes" id="UP000595001">
    <property type="component" value="Chromosome"/>
</dbReference>
<dbReference type="InterPro" id="IPR053143">
    <property type="entry name" value="Arylsulfate_ST"/>
</dbReference>
<dbReference type="GO" id="GO:0004062">
    <property type="term" value="F:aryl sulfotransferase activity"/>
    <property type="evidence" value="ECO:0007669"/>
    <property type="project" value="InterPro"/>
</dbReference>
<keyword evidence="2" id="KW-0808">Transferase</keyword>
<gene>
    <name evidence="2" type="ORF">I7X12_13825</name>
</gene>
<dbReference type="InterPro" id="IPR011042">
    <property type="entry name" value="6-blade_b-propeller_TolB-like"/>
</dbReference>
<organism evidence="2 3">
    <name type="scientific">Halosimplex litoreum</name>
    <dbReference type="NCBI Taxonomy" id="1198301"/>
    <lineage>
        <taxon>Archaea</taxon>
        <taxon>Methanobacteriati</taxon>
        <taxon>Methanobacteriota</taxon>
        <taxon>Stenosarchaea group</taxon>
        <taxon>Halobacteria</taxon>
        <taxon>Halobacteriales</taxon>
        <taxon>Haloarculaceae</taxon>
        <taxon>Halosimplex</taxon>
    </lineage>
</organism>
<dbReference type="PANTHER" id="PTHR35340">
    <property type="entry name" value="PQQ ENZYME REPEAT PROTEIN-RELATED"/>
    <property type="match status" value="1"/>
</dbReference>